<evidence type="ECO:0000259" key="2">
    <source>
        <dbReference type="Pfam" id="PF13660"/>
    </source>
</evidence>
<accession>A0A381NU74</accession>
<gene>
    <name evidence="3" type="ORF">METZ01_LOCUS10538</name>
</gene>
<dbReference type="PANTHER" id="PTHR12227:SF0">
    <property type="entry name" value="GLYCERATE KINASE"/>
    <property type="match status" value="1"/>
</dbReference>
<dbReference type="InterPro" id="IPR007835">
    <property type="entry name" value="MOFRL"/>
</dbReference>
<dbReference type="Pfam" id="PF13660">
    <property type="entry name" value="DUF4147"/>
    <property type="match status" value="1"/>
</dbReference>
<evidence type="ECO:0000313" key="3">
    <source>
        <dbReference type="EMBL" id="SUZ57684.1"/>
    </source>
</evidence>
<name>A0A381NU74_9ZZZZ</name>
<reference evidence="3" key="1">
    <citation type="submission" date="2018-05" db="EMBL/GenBank/DDBJ databases">
        <authorList>
            <person name="Lanie J.A."/>
            <person name="Ng W.-L."/>
            <person name="Kazmierczak K.M."/>
            <person name="Andrzejewski T.M."/>
            <person name="Davidsen T.M."/>
            <person name="Wayne K.J."/>
            <person name="Tettelin H."/>
            <person name="Glass J.I."/>
            <person name="Rusch D."/>
            <person name="Podicherti R."/>
            <person name="Tsui H.-C.T."/>
            <person name="Winkler M.E."/>
        </authorList>
    </citation>
    <scope>NUCLEOTIDE SEQUENCE</scope>
</reference>
<dbReference type="Gene3D" id="3.40.50.10180">
    <property type="entry name" value="Glycerate kinase, MOFRL-like N-terminal domain"/>
    <property type="match status" value="1"/>
</dbReference>
<sequence length="418" mass="42834">MRLALEERAVRNALAPAPATLIAAGKAAEGMVEGLLSSASIEIRGGVAVGPASPAVMPDGVSWYQGGHPLPDKGSAEAGSAALRCVSEAPESGVVLVLLSGGASALLALPADGLELEDKIATTRTLLGAGVPIHELNCVRRHLSDVKGGRLALVGKSRMLTLAISDVVGPVEDDPAVIGSGPTVPDETTYREAFAIVGRSEIRHGIPANVLNFLERGAVGELPETLKSADERSSSLTYRVIGSRRQAMSGAIAAARRLGYEAMALEAPITGEARVVGGELVDRMAALVRGGGRSVCLVSTGETTVTVMGEGLGGRNQELALAAASRLECSATPALLVSVGTDGVDGPTDAAGAIVDSTTLERARAASLGLPRRYLSDNNAYRFFESLGDLVKIGPSGTNVGDLQILLATDPVGLIRRD</sequence>
<dbReference type="SUPFAM" id="SSF82544">
    <property type="entry name" value="GckA/TtuD-like"/>
    <property type="match status" value="1"/>
</dbReference>
<dbReference type="InterPro" id="IPR037035">
    <property type="entry name" value="GK-like_C_sf"/>
</dbReference>
<evidence type="ECO:0008006" key="4">
    <source>
        <dbReference type="Google" id="ProtNLM"/>
    </source>
</evidence>
<organism evidence="3">
    <name type="scientific">marine metagenome</name>
    <dbReference type="NCBI Taxonomy" id="408172"/>
    <lineage>
        <taxon>unclassified sequences</taxon>
        <taxon>metagenomes</taxon>
        <taxon>ecological metagenomes</taxon>
    </lineage>
</organism>
<dbReference type="InterPro" id="IPR025286">
    <property type="entry name" value="MOFRL_assoc_dom"/>
</dbReference>
<dbReference type="PANTHER" id="PTHR12227">
    <property type="entry name" value="GLYCERATE KINASE"/>
    <property type="match status" value="1"/>
</dbReference>
<proteinExistence type="predicted"/>
<dbReference type="InterPro" id="IPR038614">
    <property type="entry name" value="GK_N_sf"/>
</dbReference>
<dbReference type="Gene3D" id="3.40.1480.10">
    <property type="entry name" value="MOFRL domain"/>
    <property type="match status" value="1"/>
</dbReference>
<dbReference type="EMBL" id="UINC01000572">
    <property type="protein sequence ID" value="SUZ57684.1"/>
    <property type="molecule type" value="Genomic_DNA"/>
</dbReference>
<dbReference type="GO" id="GO:0005737">
    <property type="term" value="C:cytoplasm"/>
    <property type="evidence" value="ECO:0007669"/>
    <property type="project" value="TreeGrafter"/>
</dbReference>
<dbReference type="InterPro" id="IPR039760">
    <property type="entry name" value="MOFRL_protein"/>
</dbReference>
<feature type="domain" description="MOFRL" evidence="1">
    <location>
        <begin position="295"/>
        <end position="402"/>
    </location>
</feature>
<protein>
    <recommendedName>
        <fullName evidence="4">MOFRL domain-containing protein</fullName>
    </recommendedName>
</protein>
<evidence type="ECO:0000259" key="1">
    <source>
        <dbReference type="Pfam" id="PF05161"/>
    </source>
</evidence>
<dbReference type="AlphaFoldDB" id="A0A381NU74"/>
<dbReference type="Pfam" id="PF05161">
    <property type="entry name" value="MOFRL"/>
    <property type="match status" value="1"/>
</dbReference>
<feature type="domain" description="MOFRL-associated" evidence="2">
    <location>
        <begin position="18"/>
        <end position="215"/>
    </location>
</feature>
<dbReference type="GO" id="GO:0008887">
    <property type="term" value="F:glycerate kinase activity"/>
    <property type="evidence" value="ECO:0007669"/>
    <property type="project" value="InterPro"/>
</dbReference>